<dbReference type="EMBL" id="AP028055">
    <property type="protein sequence ID" value="BEH00224.1"/>
    <property type="molecule type" value="Genomic_DNA"/>
</dbReference>
<reference evidence="2 3" key="1">
    <citation type="submission" date="2023-04" db="EMBL/GenBank/DDBJ databases">
        <title>Draft genome sequence of acteroides sedimenti strain YN3PY1.</title>
        <authorList>
            <person name="Yoshida N."/>
        </authorList>
    </citation>
    <scope>NUCLEOTIDE SEQUENCE [LARGE SCALE GENOMIC DNA]</scope>
    <source>
        <strain evidence="2 3">YN3PY1</strain>
    </source>
</reference>
<dbReference type="Pfam" id="PF13530">
    <property type="entry name" value="SCP2_2"/>
    <property type="match status" value="1"/>
</dbReference>
<dbReference type="RefSeq" id="WP_353331382.1">
    <property type="nucleotide sequence ID" value="NZ_AP028055.1"/>
</dbReference>
<dbReference type="InterPro" id="IPR051554">
    <property type="entry name" value="Acetyltransferase_Eis"/>
</dbReference>
<protein>
    <submittedName>
        <fullName evidence="2">Acetyltransferase</fullName>
    </submittedName>
</protein>
<dbReference type="InterPro" id="IPR036527">
    <property type="entry name" value="SCP2_sterol-bd_dom_sf"/>
</dbReference>
<organism evidence="2 3">
    <name type="scientific">Bacteroides sedimenti</name>
    <dbReference type="NCBI Taxonomy" id="2136147"/>
    <lineage>
        <taxon>Bacteria</taxon>
        <taxon>Pseudomonadati</taxon>
        <taxon>Bacteroidota</taxon>
        <taxon>Bacteroidia</taxon>
        <taxon>Bacteroidales</taxon>
        <taxon>Bacteroidaceae</taxon>
        <taxon>Bacteroides</taxon>
    </lineage>
</organism>
<dbReference type="Gene3D" id="3.40.630.30">
    <property type="match status" value="1"/>
</dbReference>
<dbReference type="Gene3D" id="3.30.1050.10">
    <property type="entry name" value="SCP2 sterol-binding domain"/>
    <property type="match status" value="1"/>
</dbReference>
<dbReference type="Proteomes" id="UP001496674">
    <property type="component" value="Chromosome"/>
</dbReference>
<dbReference type="Pfam" id="PF13527">
    <property type="entry name" value="Acetyltransf_9"/>
    <property type="match status" value="1"/>
</dbReference>
<dbReference type="CDD" id="cd04301">
    <property type="entry name" value="NAT_SF"/>
    <property type="match status" value="1"/>
</dbReference>
<dbReference type="InterPro" id="IPR025559">
    <property type="entry name" value="Eis_dom"/>
</dbReference>
<evidence type="ECO:0000259" key="1">
    <source>
        <dbReference type="PROSITE" id="PS51186"/>
    </source>
</evidence>
<accession>A0ABN6ZC75</accession>
<dbReference type="SUPFAM" id="SSF55729">
    <property type="entry name" value="Acyl-CoA N-acyltransferases (Nat)"/>
    <property type="match status" value="1"/>
</dbReference>
<dbReference type="SUPFAM" id="SSF55718">
    <property type="entry name" value="SCP-like"/>
    <property type="match status" value="1"/>
</dbReference>
<dbReference type="PROSITE" id="PS51186">
    <property type="entry name" value="GNAT"/>
    <property type="match status" value="1"/>
</dbReference>
<keyword evidence="3" id="KW-1185">Reference proteome</keyword>
<evidence type="ECO:0000313" key="3">
    <source>
        <dbReference type="Proteomes" id="UP001496674"/>
    </source>
</evidence>
<proteinExistence type="predicted"/>
<dbReference type="PANTHER" id="PTHR37817">
    <property type="entry name" value="N-ACETYLTRANSFERASE EIS"/>
    <property type="match status" value="1"/>
</dbReference>
<sequence>MKEEVRKLWNLCFGDNEEFTELYFSRRYNEDVNLAIEEEGKVISALQLLPYPMTFCKEIIPTGYISGACTHPDYRSKGVMKRLLSKAFQRMQERDVPLSTLIPAEEWLFDYYWKMGYVPVFEYTENACFKKELIPSHKYIITEYTSADHHIFPYFEKKMKERPCCIQHTLEDFMVIVDDFNLGKGKILVASSGGEIEGMVFCYAEKETLFVSELFYENKLVKDTLLYTAAEEMNTEKIKIKSPAAYKKGEILGMARIINAEAMLQTFAFNYPDIKISFRLEDQQIELNNRIFSMNRGKIKVDNSKETPLQIDIRQLTQALLGYDIEQLPEEFREFPKQAPYMSLMLD</sequence>
<gene>
    <name evidence="2" type="ORF">BSYN_24880</name>
</gene>
<dbReference type="PANTHER" id="PTHR37817:SF1">
    <property type="entry name" value="N-ACETYLTRANSFERASE EIS"/>
    <property type="match status" value="1"/>
</dbReference>
<dbReference type="InterPro" id="IPR000182">
    <property type="entry name" value="GNAT_dom"/>
</dbReference>
<evidence type="ECO:0000313" key="2">
    <source>
        <dbReference type="EMBL" id="BEH00224.1"/>
    </source>
</evidence>
<name>A0ABN6ZC75_9BACE</name>
<feature type="domain" description="N-acetyltransferase" evidence="1">
    <location>
        <begin position="1"/>
        <end position="135"/>
    </location>
</feature>
<dbReference type="InterPro" id="IPR016181">
    <property type="entry name" value="Acyl_CoA_acyltransferase"/>
</dbReference>